<evidence type="ECO:0000256" key="1">
    <source>
        <dbReference type="ARBA" id="ARBA00008814"/>
    </source>
</evidence>
<dbReference type="InterPro" id="IPR050902">
    <property type="entry name" value="ABC_Transporter_SBP"/>
</dbReference>
<dbReference type="RefSeq" id="WP_005943189.1">
    <property type="nucleotide sequence ID" value="NZ_ATVK01000023.1"/>
</dbReference>
<dbReference type="eggNOG" id="COG4558">
    <property type="taxonomic scope" value="Bacteria"/>
</dbReference>
<dbReference type="InterPro" id="IPR002491">
    <property type="entry name" value="ABC_transptr_periplasmic_BD"/>
</dbReference>
<proteinExistence type="inferred from homology"/>
<dbReference type="PANTHER" id="PTHR30535">
    <property type="entry name" value="VITAMIN B12-BINDING PROTEIN"/>
    <property type="match status" value="1"/>
</dbReference>
<dbReference type="AlphaFoldDB" id="L7LCL7"/>
<sequence>MRPHPTGPVQADAAPPEPVGKVYLNPSVPIPEDLPVPLFRRPFVCAATALLAALLVLSGCSLDPLDVGQGADPGAAHLRDGARVATLPQDDPVPVEQDPVAAPQAQRIVALDRNGTLGATVYALGLGKNMVGRDRSTTFPAAQTVPEVTDAGHAVNIEKVLAQNPTIVLASEDINPAGALGQLRAAHIPVAVFTGKRSVAGTPRLIRDIATALGAEAAGEKLVARTQAQIQAARDALPDPTGDPTIAFLYIRGDRLILLAGPNSGADDLITALGGRDAGTEAGLTASFTTVSTESLMRADPQVILVMTQGAESVGGLDKVAALPAIAGTRAGRADRVIAMDETQVLAFGPDTGLVLQALGKAIYR</sequence>
<name>L7LCL7_9ACTN</name>
<dbReference type="STRING" id="1121927.GOHSU_45_00190"/>
<dbReference type="EMBL" id="BANT01000045">
    <property type="protein sequence ID" value="GAC58654.1"/>
    <property type="molecule type" value="Genomic_DNA"/>
</dbReference>
<gene>
    <name evidence="3" type="primary">hmuT</name>
    <name evidence="3" type="ORF">GOHSU_45_00190</name>
</gene>
<accession>L7LCL7</accession>
<keyword evidence="4" id="KW-1185">Reference proteome</keyword>
<protein>
    <submittedName>
        <fullName evidence="3">Hemin ABC transporter substrate-binding protein</fullName>
    </submittedName>
</protein>
<comment type="caution">
    <text evidence="3">The sequence shown here is derived from an EMBL/GenBank/DDBJ whole genome shotgun (WGS) entry which is preliminary data.</text>
</comment>
<comment type="similarity">
    <text evidence="1">Belongs to the bacterial solute-binding protein 8 family.</text>
</comment>
<dbReference type="Pfam" id="PF01497">
    <property type="entry name" value="Peripla_BP_2"/>
    <property type="match status" value="1"/>
</dbReference>
<dbReference type="Gene3D" id="3.40.50.1980">
    <property type="entry name" value="Nitrogenase molybdenum iron protein domain"/>
    <property type="match status" value="2"/>
</dbReference>
<evidence type="ECO:0000313" key="3">
    <source>
        <dbReference type="EMBL" id="GAC58654.1"/>
    </source>
</evidence>
<evidence type="ECO:0000259" key="2">
    <source>
        <dbReference type="PROSITE" id="PS50983"/>
    </source>
</evidence>
<feature type="domain" description="Fe/B12 periplasmic-binding" evidence="2">
    <location>
        <begin position="107"/>
        <end position="365"/>
    </location>
</feature>
<dbReference type="PROSITE" id="PS50983">
    <property type="entry name" value="FE_B12_PBP"/>
    <property type="match status" value="1"/>
</dbReference>
<evidence type="ECO:0000313" key="4">
    <source>
        <dbReference type="Proteomes" id="UP000053405"/>
    </source>
</evidence>
<dbReference type="OrthoDB" id="9797736at2"/>
<organism evidence="3 4">
    <name type="scientific">Gordonia hirsuta DSM 44140 = NBRC 16056</name>
    <dbReference type="NCBI Taxonomy" id="1121927"/>
    <lineage>
        <taxon>Bacteria</taxon>
        <taxon>Bacillati</taxon>
        <taxon>Actinomycetota</taxon>
        <taxon>Actinomycetes</taxon>
        <taxon>Mycobacteriales</taxon>
        <taxon>Gordoniaceae</taxon>
        <taxon>Gordonia</taxon>
    </lineage>
</organism>
<dbReference type="Proteomes" id="UP000053405">
    <property type="component" value="Unassembled WGS sequence"/>
</dbReference>
<dbReference type="SUPFAM" id="SSF53807">
    <property type="entry name" value="Helical backbone' metal receptor"/>
    <property type="match status" value="1"/>
</dbReference>
<dbReference type="PANTHER" id="PTHR30535:SF4">
    <property type="entry name" value="HEMIN-BINDING PERIPLASMIC PROTEIN HMUT"/>
    <property type="match status" value="1"/>
</dbReference>
<reference evidence="3 4" key="1">
    <citation type="submission" date="2012-12" db="EMBL/GenBank/DDBJ databases">
        <title>Whole genome shotgun sequence of Gordonia hirsuta NBRC 16056.</title>
        <authorList>
            <person name="Isaki-Nakamura S."/>
            <person name="Hosoyama A."/>
            <person name="Tsuchikane K."/>
            <person name="Katsumata H."/>
            <person name="Baba S."/>
            <person name="Yamazaki S."/>
            <person name="Fujita N."/>
        </authorList>
    </citation>
    <scope>NUCLEOTIDE SEQUENCE [LARGE SCALE GENOMIC DNA]</scope>
    <source>
        <strain evidence="3 4">NBRC 16056</strain>
    </source>
</reference>